<reference evidence="3" key="1">
    <citation type="submission" date="2023-04" db="EMBL/GenBank/DDBJ databases">
        <title>Ambrosiozyma monospora NBRC 1965.</title>
        <authorList>
            <person name="Ichikawa N."/>
            <person name="Sato H."/>
            <person name="Tonouchi N."/>
        </authorList>
    </citation>
    <scope>NUCLEOTIDE SEQUENCE</scope>
    <source>
        <strain evidence="3">NBRC 1965</strain>
    </source>
</reference>
<name>A0A9W7DJB0_AMBMO</name>
<accession>A0A9W7DJB0</accession>
<protein>
    <submittedName>
        <fullName evidence="3">Unnamed protein product</fullName>
    </submittedName>
</protein>
<evidence type="ECO:0000256" key="2">
    <source>
        <dbReference type="SAM" id="Phobius"/>
    </source>
</evidence>
<feature type="region of interest" description="Disordered" evidence="1">
    <location>
        <begin position="19"/>
        <end position="41"/>
    </location>
</feature>
<gene>
    <name evidence="3" type="ORF">Amon01_000783900</name>
</gene>
<proteinExistence type="predicted"/>
<dbReference type="Proteomes" id="UP001165063">
    <property type="component" value="Unassembled WGS sequence"/>
</dbReference>
<keyword evidence="4" id="KW-1185">Reference proteome</keyword>
<organism evidence="3 4">
    <name type="scientific">Ambrosiozyma monospora</name>
    <name type="common">Yeast</name>
    <name type="synonym">Endomycopsis monosporus</name>
    <dbReference type="NCBI Taxonomy" id="43982"/>
    <lineage>
        <taxon>Eukaryota</taxon>
        <taxon>Fungi</taxon>
        <taxon>Dikarya</taxon>
        <taxon>Ascomycota</taxon>
        <taxon>Saccharomycotina</taxon>
        <taxon>Pichiomycetes</taxon>
        <taxon>Pichiales</taxon>
        <taxon>Pichiaceae</taxon>
        <taxon>Ambrosiozyma</taxon>
    </lineage>
</organism>
<keyword evidence="2" id="KW-0812">Transmembrane</keyword>
<dbReference type="AlphaFoldDB" id="A0A9W7DJB0"/>
<evidence type="ECO:0000256" key="1">
    <source>
        <dbReference type="SAM" id="MobiDB-lite"/>
    </source>
</evidence>
<evidence type="ECO:0000313" key="3">
    <source>
        <dbReference type="EMBL" id="GMG55767.1"/>
    </source>
</evidence>
<keyword evidence="2" id="KW-1133">Transmembrane helix</keyword>
<dbReference type="EMBL" id="BSXU01006148">
    <property type="protein sequence ID" value="GMG55767.1"/>
    <property type="molecule type" value="Genomic_DNA"/>
</dbReference>
<sequence length="169" mass="18486">MHRYSQEELDDDQIAAISATTTSSSSSTTSSTTINSTDSSVITNTTGGVDTGLLESLANDSVPPIKFRLVHNLKNFESLDLPSLVTMINIDSPTAEAIKSNPRLYVSFINTNKVVDSVVAETLSYLLLYKDELQDRLIDVYTKRSGFEIFFNNLILGNLILVGLGTFVI</sequence>
<feature type="transmembrane region" description="Helical" evidence="2">
    <location>
        <begin position="149"/>
        <end position="168"/>
    </location>
</feature>
<comment type="caution">
    <text evidence="3">The sequence shown here is derived from an EMBL/GenBank/DDBJ whole genome shotgun (WGS) entry which is preliminary data.</text>
</comment>
<evidence type="ECO:0000313" key="4">
    <source>
        <dbReference type="Proteomes" id="UP001165063"/>
    </source>
</evidence>
<keyword evidence="2" id="KW-0472">Membrane</keyword>